<protein>
    <submittedName>
        <fullName evidence="1">Uncharacterized protein</fullName>
    </submittedName>
</protein>
<organism evidence="1 2">
    <name type="scientific">Heterotrigona itama</name>
    <dbReference type="NCBI Taxonomy" id="395501"/>
    <lineage>
        <taxon>Eukaryota</taxon>
        <taxon>Metazoa</taxon>
        <taxon>Ecdysozoa</taxon>
        <taxon>Arthropoda</taxon>
        <taxon>Hexapoda</taxon>
        <taxon>Insecta</taxon>
        <taxon>Pterygota</taxon>
        <taxon>Neoptera</taxon>
        <taxon>Endopterygota</taxon>
        <taxon>Hymenoptera</taxon>
        <taxon>Apocrita</taxon>
        <taxon>Aculeata</taxon>
        <taxon>Apoidea</taxon>
        <taxon>Anthophila</taxon>
        <taxon>Apidae</taxon>
        <taxon>Heterotrigona</taxon>
    </lineage>
</organism>
<feature type="non-terminal residue" evidence="1">
    <location>
        <position position="1"/>
    </location>
</feature>
<keyword evidence="2" id="KW-1185">Reference proteome</keyword>
<gene>
    <name evidence="1" type="ORF">MHI_LOCUS242838</name>
</gene>
<evidence type="ECO:0000313" key="2">
    <source>
        <dbReference type="Proteomes" id="UP000752696"/>
    </source>
</evidence>
<accession>A0A6V7H1I6</accession>
<dbReference type="AlphaFoldDB" id="A0A6V7H1I6"/>
<reference evidence="1" key="1">
    <citation type="submission" date="2020-07" db="EMBL/GenBank/DDBJ databases">
        <authorList>
            <person name="Nazaruddin N."/>
        </authorList>
    </citation>
    <scope>NUCLEOTIDE SEQUENCE</scope>
</reference>
<proteinExistence type="predicted"/>
<sequence>LLFGETRDYSALTVKNAMHILRFSNIDISHDRFLSGKHGGKEHASSVKQEVLSRRITQEEISSKSSQ</sequence>
<evidence type="ECO:0000313" key="1">
    <source>
        <dbReference type="EMBL" id="CAD1471556.1"/>
    </source>
</evidence>
<name>A0A6V7H1I6_9HYME</name>
<feature type="non-terminal residue" evidence="1">
    <location>
        <position position="67"/>
    </location>
</feature>
<dbReference type="Proteomes" id="UP000752696">
    <property type="component" value="Unassembled WGS sequence"/>
</dbReference>
<comment type="caution">
    <text evidence="1">The sequence shown here is derived from an EMBL/GenBank/DDBJ whole genome shotgun (WGS) entry which is preliminary data.</text>
</comment>
<dbReference type="EMBL" id="CAJDYZ010004543">
    <property type="protein sequence ID" value="CAD1471556.1"/>
    <property type="molecule type" value="Genomic_DNA"/>
</dbReference>